<feature type="chain" id="PRO_5043718475" description="Reverse transcriptase Ty1/copia-type domain-containing protein" evidence="1">
    <location>
        <begin position="24"/>
        <end position="148"/>
    </location>
</feature>
<name>A0AAV1TRZ6_9STRA</name>
<dbReference type="InterPro" id="IPR013103">
    <property type="entry name" value="RVT_2"/>
</dbReference>
<proteinExistence type="predicted"/>
<gene>
    <name evidence="3" type="ORF">PM001_LOCUS8939</name>
</gene>
<protein>
    <recommendedName>
        <fullName evidence="2">Reverse transcriptase Ty1/copia-type domain-containing protein</fullName>
    </recommendedName>
</protein>
<dbReference type="Proteomes" id="UP001162060">
    <property type="component" value="Unassembled WGS sequence"/>
</dbReference>
<dbReference type="Pfam" id="PF07727">
    <property type="entry name" value="RVT_2"/>
    <property type="match status" value="1"/>
</dbReference>
<dbReference type="AlphaFoldDB" id="A0AAV1TRZ6"/>
<accession>A0AAV1TRZ6</accession>
<evidence type="ECO:0000313" key="3">
    <source>
        <dbReference type="EMBL" id="CAK7923789.1"/>
    </source>
</evidence>
<reference evidence="3" key="1">
    <citation type="submission" date="2024-01" db="EMBL/GenBank/DDBJ databases">
        <authorList>
            <person name="Webb A."/>
        </authorList>
    </citation>
    <scope>NUCLEOTIDE SEQUENCE</scope>
    <source>
        <strain evidence="3">Pm1</strain>
    </source>
</reference>
<evidence type="ECO:0000259" key="2">
    <source>
        <dbReference type="Pfam" id="PF07727"/>
    </source>
</evidence>
<feature type="domain" description="Reverse transcriptase Ty1/copia-type" evidence="2">
    <location>
        <begin position="68"/>
        <end position="137"/>
    </location>
</feature>
<organism evidence="3 4">
    <name type="scientific">Peronospora matthiolae</name>
    <dbReference type="NCBI Taxonomy" id="2874970"/>
    <lineage>
        <taxon>Eukaryota</taxon>
        <taxon>Sar</taxon>
        <taxon>Stramenopiles</taxon>
        <taxon>Oomycota</taxon>
        <taxon>Peronosporomycetes</taxon>
        <taxon>Peronosporales</taxon>
        <taxon>Peronosporaceae</taxon>
        <taxon>Peronospora</taxon>
    </lineage>
</organism>
<keyword evidence="1" id="KW-0732">Signal</keyword>
<evidence type="ECO:0000256" key="1">
    <source>
        <dbReference type="SAM" id="SignalP"/>
    </source>
</evidence>
<dbReference type="EMBL" id="CAKLBY020000070">
    <property type="protein sequence ID" value="CAK7923789.1"/>
    <property type="molecule type" value="Genomic_DNA"/>
</dbReference>
<sequence length="148" mass="16386">MEMSTVWLIIEFLAVWGVPEKHGFPKDHGMAEKEAHLEILLHVPQAMKVDKESLKTTGAANKKELDASFGQFVSEMRLNWKVDDGQLVVVGVYVDDLLAAGTDTAAIESFFNHLKSLSIKELGVVSTFLAVRVAMDNAADTCLARRKR</sequence>
<comment type="caution">
    <text evidence="3">The sequence shown here is derived from an EMBL/GenBank/DDBJ whole genome shotgun (WGS) entry which is preliminary data.</text>
</comment>
<feature type="signal peptide" evidence="1">
    <location>
        <begin position="1"/>
        <end position="23"/>
    </location>
</feature>
<evidence type="ECO:0000313" key="4">
    <source>
        <dbReference type="Proteomes" id="UP001162060"/>
    </source>
</evidence>